<dbReference type="PANTHER" id="PTHR34322">
    <property type="entry name" value="TRANSPOSASE, Y1_TNP DOMAIN-CONTAINING"/>
    <property type="match status" value="1"/>
</dbReference>
<dbReference type="SMART" id="SM01321">
    <property type="entry name" value="Y1_Tnp"/>
    <property type="match status" value="1"/>
</dbReference>
<feature type="domain" description="Transposase IS200-like" evidence="1">
    <location>
        <begin position="12"/>
        <end position="190"/>
    </location>
</feature>
<dbReference type="GO" id="GO:0004803">
    <property type="term" value="F:transposase activity"/>
    <property type="evidence" value="ECO:0007669"/>
    <property type="project" value="InterPro"/>
</dbReference>
<dbReference type="InterPro" id="IPR036515">
    <property type="entry name" value="Transposase_17_sf"/>
</dbReference>
<dbReference type="Gene3D" id="3.30.70.1290">
    <property type="entry name" value="Transposase IS200-like"/>
    <property type="match status" value="1"/>
</dbReference>
<reference evidence="2 3" key="1">
    <citation type="submission" date="2018-11" db="EMBL/GenBank/DDBJ databases">
        <title>Genomic Encyclopedia of Type Strains, Phase IV (KMG-IV): sequencing the most valuable type-strain genomes for metagenomic binning, comparative biology and taxonomic classification.</title>
        <authorList>
            <person name="Goeker M."/>
        </authorList>
    </citation>
    <scope>NUCLEOTIDE SEQUENCE [LARGE SCALE GENOMIC DNA]</scope>
    <source>
        <strain evidence="2 3">DSM 101684</strain>
    </source>
</reference>
<gene>
    <name evidence="2" type="ORF">EDC62_0844</name>
</gene>
<organism evidence="2 3">
    <name type="scientific">Tibeticola sediminis</name>
    <dbReference type="NCBI Taxonomy" id="1917811"/>
    <lineage>
        <taxon>Bacteria</taxon>
        <taxon>Pseudomonadati</taxon>
        <taxon>Pseudomonadota</taxon>
        <taxon>Betaproteobacteria</taxon>
        <taxon>Burkholderiales</taxon>
        <taxon>Comamonadaceae</taxon>
        <taxon>Tibeticola</taxon>
    </lineage>
</organism>
<dbReference type="OrthoDB" id="5470339at2"/>
<comment type="caution">
    <text evidence="2">The sequence shown here is derived from an EMBL/GenBank/DDBJ whole genome shotgun (WGS) entry which is preliminary data.</text>
</comment>
<protein>
    <recommendedName>
        <fullName evidence="1">Transposase IS200-like domain-containing protein</fullName>
    </recommendedName>
</protein>
<evidence type="ECO:0000259" key="1">
    <source>
        <dbReference type="SMART" id="SM01321"/>
    </source>
</evidence>
<name>A0A3N4USL2_9BURK</name>
<accession>A0A3N4USL2</accession>
<dbReference type="InterPro" id="IPR002686">
    <property type="entry name" value="Transposase_17"/>
</dbReference>
<dbReference type="EMBL" id="RKQL01000001">
    <property type="protein sequence ID" value="RPE73133.1"/>
    <property type="molecule type" value="Genomic_DNA"/>
</dbReference>
<proteinExistence type="predicted"/>
<dbReference type="SUPFAM" id="SSF143422">
    <property type="entry name" value="Transposase IS200-like"/>
    <property type="match status" value="1"/>
</dbReference>
<keyword evidence="3" id="KW-1185">Reference proteome</keyword>
<sequence>MTRPRSTLVSLSDTAWYHVVSRCVRRAFLCGEDAHTGKNFDHRRGWIEARIRQLASVFTIDVAAYAVMSNHYHIVLRVDAQRAQALSDDEVLMRWTQLFTGPLLVRRYLDPCTRVELGAAELARVQEWAQLYRARLADLSWYMRVLNEGIARLANQEDQVKGRFWEGRFKSQALLDEQALLAAMAYVDLNPIRAGMAKTPEASDYTSVQARLQPQVVEERVQHAIATMQAPSILAAPESVVVRHDAAEVAAAQEAPAASKACATLDTNEAAMAGLTPAPLLPFDATGREDWAIPFAFEDYIDLIETLGRCVHPKKRGFIPEKTPKLLERLGIDTEAFIEHAASLLKAFGSAIGKPAALVELAARRQAKFLRGMKAANRVFESQAA</sequence>
<dbReference type="GO" id="GO:0003677">
    <property type="term" value="F:DNA binding"/>
    <property type="evidence" value="ECO:0007669"/>
    <property type="project" value="InterPro"/>
</dbReference>
<dbReference type="AlphaFoldDB" id="A0A3N4USL2"/>
<dbReference type="GO" id="GO:0006313">
    <property type="term" value="P:DNA transposition"/>
    <property type="evidence" value="ECO:0007669"/>
    <property type="project" value="InterPro"/>
</dbReference>
<dbReference type="PANTHER" id="PTHR34322:SF2">
    <property type="entry name" value="TRANSPOSASE IS200-LIKE DOMAIN-CONTAINING PROTEIN"/>
    <property type="match status" value="1"/>
</dbReference>
<evidence type="ECO:0000313" key="2">
    <source>
        <dbReference type="EMBL" id="RPE73133.1"/>
    </source>
</evidence>
<evidence type="ECO:0000313" key="3">
    <source>
        <dbReference type="Proteomes" id="UP000272193"/>
    </source>
</evidence>
<dbReference type="Proteomes" id="UP000272193">
    <property type="component" value="Unassembled WGS sequence"/>
</dbReference>